<protein>
    <submittedName>
        <fullName evidence="1">Uncharacterized protein</fullName>
    </submittedName>
</protein>
<comment type="caution">
    <text evidence="1">The sequence shown here is derived from an EMBL/GenBank/DDBJ whole genome shotgun (WGS) entry which is preliminary data.</text>
</comment>
<proteinExistence type="predicted"/>
<keyword evidence="2" id="KW-1185">Reference proteome</keyword>
<dbReference type="Pfam" id="PF10899">
    <property type="entry name" value="AbiGi"/>
    <property type="match status" value="1"/>
</dbReference>
<dbReference type="Proteomes" id="UP000653472">
    <property type="component" value="Unassembled WGS sequence"/>
</dbReference>
<dbReference type="EMBL" id="JAAVXB010000023">
    <property type="protein sequence ID" value="NKF24801.1"/>
    <property type="molecule type" value="Genomic_DNA"/>
</dbReference>
<dbReference type="AlphaFoldDB" id="A0A970BBT3"/>
<name>A0A970BBT3_9GAMM</name>
<organism evidence="1 2">
    <name type="scientific">Solimonas marina</name>
    <dbReference type="NCBI Taxonomy" id="2714601"/>
    <lineage>
        <taxon>Bacteria</taxon>
        <taxon>Pseudomonadati</taxon>
        <taxon>Pseudomonadota</taxon>
        <taxon>Gammaproteobacteria</taxon>
        <taxon>Nevskiales</taxon>
        <taxon>Nevskiaceae</taxon>
        <taxon>Solimonas</taxon>
    </lineage>
</organism>
<sequence>MKRKYINEALMHWTGRGKSDIDAYSALESICVDRILRLTFCPNYVQPSLDSKTAMVCFTEIPLEHSAEHCGLFGRFGIAFKKSAMIEYGANPVFYTTAKHLVRIKHISTLLERMKDLEKDREWRQDIEPYRFSEDETVAMMEVLGLLQEYSYKNNDGTDYVTYYQREWRLTFDVLPFAEGSTPHTAGTSCFYIRNGTSYQVFKFKDADVAYIVVPEDFEQKAKALAASMACDVKVYEREVA</sequence>
<gene>
    <name evidence="1" type="ORF">G7Y82_21050</name>
</gene>
<dbReference type="InterPro" id="IPR021223">
    <property type="entry name" value="AbiGi"/>
</dbReference>
<accession>A0A970BBT3</accession>
<dbReference type="RefSeq" id="WP_168150109.1">
    <property type="nucleotide sequence ID" value="NZ_JAAVXB010000023.1"/>
</dbReference>
<evidence type="ECO:0000313" key="1">
    <source>
        <dbReference type="EMBL" id="NKF24801.1"/>
    </source>
</evidence>
<evidence type="ECO:0000313" key="2">
    <source>
        <dbReference type="Proteomes" id="UP000653472"/>
    </source>
</evidence>
<reference evidence="1" key="1">
    <citation type="submission" date="2020-03" db="EMBL/GenBank/DDBJ databases">
        <title>Solimonas marina sp. nov., isolated from deep seawater of the Pacific Ocean.</title>
        <authorList>
            <person name="Liu X."/>
            <person name="Lai Q."/>
            <person name="Sun F."/>
            <person name="Gai Y."/>
            <person name="Li G."/>
            <person name="Shao Z."/>
        </authorList>
    </citation>
    <scope>NUCLEOTIDE SEQUENCE</scope>
    <source>
        <strain evidence="1">C16B3</strain>
    </source>
</reference>